<dbReference type="AlphaFoldDB" id="A0A150C994"/>
<proteinExistence type="predicted"/>
<reference evidence="1 2" key="1">
    <citation type="journal article" date="2019" name="Ecotoxicol. Environ. Saf.">
        <title>Microbial characterization of heavy metal resistant bacterial strains isolated from an electroplating wastewater treatment plant.</title>
        <authorList>
            <person name="Cai X."/>
            <person name="Zheng X."/>
            <person name="Zhang D."/>
            <person name="Iqbal W."/>
            <person name="Liu C."/>
            <person name="Yang B."/>
            <person name="Zhao X."/>
            <person name="Lu X."/>
            <person name="Mao Y."/>
        </authorList>
    </citation>
    <scope>NUCLEOTIDE SEQUENCE [LARGE SCALE GENOMIC DNA]</scope>
    <source>
        <strain evidence="1 2">Co1-1</strain>
    </source>
</reference>
<gene>
    <name evidence="1" type="ORF">D0437_16370</name>
</gene>
<organism evidence="1 2">
    <name type="scientific">Bacillus cereus</name>
    <dbReference type="NCBI Taxonomy" id="1396"/>
    <lineage>
        <taxon>Bacteria</taxon>
        <taxon>Bacillati</taxon>
        <taxon>Bacillota</taxon>
        <taxon>Bacilli</taxon>
        <taxon>Bacillales</taxon>
        <taxon>Bacillaceae</taxon>
        <taxon>Bacillus</taxon>
        <taxon>Bacillus cereus group</taxon>
    </lineage>
</organism>
<name>A0A150C994_BACCE</name>
<protein>
    <submittedName>
        <fullName evidence="1">Uncharacterized protein</fullName>
    </submittedName>
</protein>
<accession>A0A150C994</accession>
<dbReference type="RefSeq" id="WP_061656737.1">
    <property type="nucleotide sequence ID" value="NZ_CP031778.1"/>
</dbReference>
<dbReference type="EMBL" id="CP031778">
    <property type="protein sequence ID" value="QDZ74556.1"/>
    <property type="molecule type" value="Genomic_DNA"/>
</dbReference>
<sequence>MELEQVVRKYETDLLRLPYVVGVGMGFVQGKEVIQVFVSKKVPRSQLKAVEQIPTQLETYPTNIIEVGTITNHYTG</sequence>
<evidence type="ECO:0000313" key="1">
    <source>
        <dbReference type="EMBL" id="QDZ74556.1"/>
    </source>
</evidence>
<evidence type="ECO:0000313" key="2">
    <source>
        <dbReference type="Proteomes" id="UP000321735"/>
    </source>
</evidence>
<dbReference type="Proteomes" id="UP000321735">
    <property type="component" value="Chromosome"/>
</dbReference>